<accession>A0A1G6SR39</accession>
<evidence type="ECO:0000256" key="2">
    <source>
        <dbReference type="ARBA" id="ARBA00023015"/>
    </source>
</evidence>
<keyword evidence="2" id="KW-0805">Transcription regulation</keyword>
<sequence>MDLRQIRYFVTLFNEGSVTKAAKRLGVVQPALSMQIRKLEEEFHTQLFQRTARGVEPTAGAREFHKHCLAILAGVEGAGQALREAGTLVTGHVTLGLMPSLAAGTMAPALLAYARDYPAVRVTVIEAYSDDLLERLQAGSLDLAIVNGGPSLPVPAIPLSMDRLALVTRVEAGEPRLPPQVTAAELGGFRLVLPSSRQGMRRLLDQRLGEAGLALQPDFEIDSLNMTLDLVSRSAYATILPELAVRKAVEAGIVHCRLIIDPLIQREVVAASHRHRPPGLAVRLLVHALKAEMVEG</sequence>
<dbReference type="Gene3D" id="1.10.10.10">
    <property type="entry name" value="Winged helix-like DNA-binding domain superfamily/Winged helix DNA-binding domain"/>
    <property type="match status" value="1"/>
</dbReference>
<dbReference type="PANTHER" id="PTHR30293">
    <property type="entry name" value="TRANSCRIPTIONAL REGULATORY PROTEIN NAC-RELATED"/>
    <property type="match status" value="1"/>
</dbReference>
<comment type="similarity">
    <text evidence="1">Belongs to the LysR transcriptional regulatory family.</text>
</comment>
<dbReference type="FunFam" id="1.10.10.10:FF:000001">
    <property type="entry name" value="LysR family transcriptional regulator"/>
    <property type="match status" value="1"/>
</dbReference>
<keyword evidence="8" id="KW-1185">Reference proteome</keyword>
<dbReference type="SUPFAM" id="SSF46785">
    <property type="entry name" value="Winged helix' DNA-binding domain"/>
    <property type="match status" value="1"/>
</dbReference>
<evidence type="ECO:0000313" key="7">
    <source>
        <dbReference type="EMBL" id="SDD19309.1"/>
    </source>
</evidence>
<name>A0A1G6SR39_9PROT</name>
<dbReference type="Pfam" id="PF03466">
    <property type="entry name" value="LysR_substrate"/>
    <property type="match status" value="1"/>
</dbReference>
<dbReference type="AlphaFoldDB" id="A0A1G6SR39"/>
<evidence type="ECO:0000256" key="4">
    <source>
        <dbReference type="ARBA" id="ARBA00023159"/>
    </source>
</evidence>
<dbReference type="Proteomes" id="UP000198925">
    <property type="component" value="Unassembled WGS sequence"/>
</dbReference>
<evidence type="ECO:0000313" key="8">
    <source>
        <dbReference type="Proteomes" id="UP000198925"/>
    </source>
</evidence>
<dbReference type="EMBL" id="FMZX01000005">
    <property type="protein sequence ID" value="SDD19309.1"/>
    <property type="molecule type" value="Genomic_DNA"/>
</dbReference>
<feature type="domain" description="HTH lysR-type" evidence="6">
    <location>
        <begin position="1"/>
        <end position="58"/>
    </location>
</feature>
<protein>
    <submittedName>
        <fullName evidence="7">DNA-binding transcriptional regulator, LysR family</fullName>
    </submittedName>
</protein>
<evidence type="ECO:0000256" key="1">
    <source>
        <dbReference type="ARBA" id="ARBA00009437"/>
    </source>
</evidence>
<evidence type="ECO:0000256" key="3">
    <source>
        <dbReference type="ARBA" id="ARBA00023125"/>
    </source>
</evidence>
<dbReference type="Pfam" id="PF00126">
    <property type="entry name" value="HTH_1"/>
    <property type="match status" value="1"/>
</dbReference>
<dbReference type="InterPro" id="IPR005119">
    <property type="entry name" value="LysR_subst-bd"/>
</dbReference>
<proteinExistence type="inferred from homology"/>
<dbReference type="STRING" id="938405.SAMN02927895_02437"/>
<dbReference type="GO" id="GO:0003700">
    <property type="term" value="F:DNA-binding transcription factor activity"/>
    <property type="evidence" value="ECO:0007669"/>
    <property type="project" value="InterPro"/>
</dbReference>
<keyword evidence="5" id="KW-0804">Transcription</keyword>
<dbReference type="InterPro" id="IPR036388">
    <property type="entry name" value="WH-like_DNA-bd_sf"/>
</dbReference>
<dbReference type="RefSeq" id="WP_176849539.1">
    <property type="nucleotide sequence ID" value="NZ_FMZX01000005.1"/>
</dbReference>
<organism evidence="7 8">
    <name type="scientific">Belnapia rosea</name>
    <dbReference type="NCBI Taxonomy" id="938405"/>
    <lineage>
        <taxon>Bacteria</taxon>
        <taxon>Pseudomonadati</taxon>
        <taxon>Pseudomonadota</taxon>
        <taxon>Alphaproteobacteria</taxon>
        <taxon>Acetobacterales</taxon>
        <taxon>Roseomonadaceae</taxon>
        <taxon>Belnapia</taxon>
    </lineage>
</organism>
<gene>
    <name evidence="7" type="ORF">SAMN04487779_1005125</name>
</gene>
<dbReference type="GO" id="GO:2000142">
    <property type="term" value="P:regulation of DNA-templated transcription initiation"/>
    <property type="evidence" value="ECO:0007669"/>
    <property type="project" value="TreeGrafter"/>
</dbReference>
<keyword evidence="3 7" id="KW-0238">DNA-binding</keyword>
<evidence type="ECO:0000256" key="5">
    <source>
        <dbReference type="ARBA" id="ARBA00023163"/>
    </source>
</evidence>
<keyword evidence="4" id="KW-0010">Activator</keyword>
<dbReference type="Gene3D" id="3.40.190.290">
    <property type="match status" value="1"/>
</dbReference>
<dbReference type="InterPro" id="IPR000847">
    <property type="entry name" value="LysR_HTH_N"/>
</dbReference>
<dbReference type="PRINTS" id="PR00039">
    <property type="entry name" value="HTHLYSR"/>
</dbReference>
<dbReference type="InterPro" id="IPR036390">
    <property type="entry name" value="WH_DNA-bd_sf"/>
</dbReference>
<reference evidence="7 8" key="1">
    <citation type="submission" date="2016-10" db="EMBL/GenBank/DDBJ databases">
        <authorList>
            <person name="de Groot N.N."/>
        </authorList>
    </citation>
    <scope>NUCLEOTIDE SEQUENCE [LARGE SCALE GENOMIC DNA]</scope>
    <source>
        <strain evidence="7 8">CPCC 100156</strain>
    </source>
</reference>
<evidence type="ECO:0000259" key="6">
    <source>
        <dbReference type="PROSITE" id="PS50931"/>
    </source>
</evidence>
<dbReference type="SUPFAM" id="SSF53850">
    <property type="entry name" value="Periplasmic binding protein-like II"/>
    <property type="match status" value="1"/>
</dbReference>
<dbReference type="PANTHER" id="PTHR30293:SF0">
    <property type="entry name" value="NITROGEN ASSIMILATION REGULATORY PROTEIN NAC"/>
    <property type="match status" value="1"/>
</dbReference>
<dbReference type="PROSITE" id="PS50931">
    <property type="entry name" value="HTH_LYSR"/>
    <property type="match status" value="1"/>
</dbReference>
<dbReference type="GO" id="GO:0003677">
    <property type="term" value="F:DNA binding"/>
    <property type="evidence" value="ECO:0007669"/>
    <property type="project" value="UniProtKB-KW"/>
</dbReference>